<organism evidence="1 2">
    <name type="scientific">Bradyrhizobium cajani</name>
    <dbReference type="NCBI Taxonomy" id="1928661"/>
    <lineage>
        <taxon>Bacteria</taxon>
        <taxon>Pseudomonadati</taxon>
        <taxon>Pseudomonadota</taxon>
        <taxon>Alphaproteobacteria</taxon>
        <taxon>Hyphomicrobiales</taxon>
        <taxon>Nitrobacteraceae</taxon>
        <taxon>Bradyrhizobium</taxon>
    </lineage>
</organism>
<keyword evidence="2" id="KW-1185">Reference proteome</keyword>
<dbReference type="EMBL" id="WQNE01000025">
    <property type="protein sequence ID" value="MVT76453.1"/>
    <property type="molecule type" value="Genomic_DNA"/>
</dbReference>
<dbReference type="AlphaFoldDB" id="A0A844TBI2"/>
<sequence length="104" mass="11644">MLYKRLVDLFGPYIQWTKKSSPGRDRDADFWEFCEKFAAAVGAKSGKAVQHQIRFALPETERGSTWGRHAQTAILNKAAALEAGFIEDKHLPDLVAVGRLKSNL</sequence>
<dbReference type="RefSeq" id="WP_157332983.1">
    <property type="nucleotide sequence ID" value="NZ_JANADL010000049.1"/>
</dbReference>
<dbReference type="Proteomes" id="UP000449969">
    <property type="component" value="Unassembled WGS sequence"/>
</dbReference>
<comment type="caution">
    <text evidence="1">The sequence shown here is derived from an EMBL/GenBank/DDBJ whole genome shotgun (WGS) entry which is preliminary data.</text>
</comment>
<evidence type="ECO:0000313" key="2">
    <source>
        <dbReference type="Proteomes" id="UP000449969"/>
    </source>
</evidence>
<gene>
    <name evidence="1" type="ORF">GPL20_26005</name>
</gene>
<name>A0A844TBI2_9BRAD</name>
<evidence type="ECO:0000313" key="1">
    <source>
        <dbReference type="EMBL" id="MVT76453.1"/>
    </source>
</evidence>
<accession>A0A844TBI2</accession>
<proteinExistence type="predicted"/>
<dbReference type="OrthoDB" id="9852285at2"/>
<reference evidence="1 2" key="1">
    <citation type="submission" date="2019-12" db="EMBL/GenBank/DDBJ databases">
        <title>Draft genome sequences Bradyrhizobium cajani AMBPC1010, Bradyrhizobium pachyrhizi AMBPC1040 and Bradyrhizobium yuanmingense ALSPC3051, three plant growth promoting strains isolated from nodules of Cajanus cajan L. in Dominican Republic.</title>
        <authorList>
            <person name="Flores-Felix J.D."/>
            <person name="Araujo J."/>
            <person name="Diaz-Alcantara C."/>
            <person name="Gonzalez-Andres F."/>
            <person name="Velazquez E."/>
        </authorList>
    </citation>
    <scope>NUCLEOTIDE SEQUENCE [LARGE SCALE GENOMIC DNA]</scope>
    <source>
        <strain evidence="1 2">1010</strain>
    </source>
</reference>
<protein>
    <submittedName>
        <fullName evidence="1">Uncharacterized protein</fullName>
    </submittedName>
</protein>